<proteinExistence type="predicted"/>
<dbReference type="EMBL" id="DSHW01000270">
    <property type="protein sequence ID" value="HEQ88475.1"/>
    <property type="molecule type" value="Genomic_DNA"/>
</dbReference>
<dbReference type="AlphaFoldDB" id="A0A7V1ZI25"/>
<keyword evidence="1" id="KW-1133">Transmembrane helix</keyword>
<comment type="caution">
    <text evidence="2">The sequence shown here is derived from an EMBL/GenBank/DDBJ whole genome shotgun (WGS) entry which is preliminary data.</text>
</comment>
<keyword evidence="1" id="KW-0472">Membrane</keyword>
<dbReference type="InterPro" id="IPR012902">
    <property type="entry name" value="N_methyl_site"/>
</dbReference>
<organism evidence="2">
    <name type="scientific">Thermoanaerobaculum aquaticum</name>
    <dbReference type="NCBI Taxonomy" id="1312852"/>
    <lineage>
        <taxon>Bacteria</taxon>
        <taxon>Pseudomonadati</taxon>
        <taxon>Acidobacteriota</taxon>
        <taxon>Thermoanaerobaculia</taxon>
        <taxon>Thermoanaerobaculales</taxon>
        <taxon>Thermoanaerobaculaceae</taxon>
        <taxon>Thermoanaerobaculum</taxon>
    </lineage>
</organism>
<evidence type="ECO:0000256" key="1">
    <source>
        <dbReference type="SAM" id="Phobius"/>
    </source>
</evidence>
<name>A0A7V1ZI25_9BACT</name>
<accession>A0A7V1ZI25</accession>
<protein>
    <submittedName>
        <fullName evidence="2">Prepilin-type N-terminal cleavage/methylation domain-containing protein</fullName>
    </submittedName>
</protein>
<dbReference type="Gene3D" id="3.30.700.10">
    <property type="entry name" value="Glycoprotein, Type 4 Pilin"/>
    <property type="match status" value="1"/>
</dbReference>
<feature type="transmembrane region" description="Helical" evidence="1">
    <location>
        <begin position="20"/>
        <end position="45"/>
    </location>
</feature>
<dbReference type="SUPFAM" id="SSF54523">
    <property type="entry name" value="Pili subunits"/>
    <property type="match status" value="1"/>
</dbReference>
<dbReference type="InterPro" id="IPR045584">
    <property type="entry name" value="Pilin-like"/>
</dbReference>
<gene>
    <name evidence="2" type="ORF">ENP06_03580</name>
</gene>
<dbReference type="NCBIfam" id="TIGR02532">
    <property type="entry name" value="IV_pilin_GFxxxE"/>
    <property type="match status" value="1"/>
</dbReference>
<evidence type="ECO:0000313" key="2">
    <source>
        <dbReference type="EMBL" id="HEQ88475.1"/>
    </source>
</evidence>
<reference evidence="2" key="1">
    <citation type="journal article" date="2020" name="mSystems">
        <title>Genome- and Community-Level Interaction Insights into Carbon Utilization and Element Cycling Functions of Hydrothermarchaeota in Hydrothermal Sediment.</title>
        <authorList>
            <person name="Zhou Z."/>
            <person name="Liu Y."/>
            <person name="Xu W."/>
            <person name="Pan J."/>
            <person name="Luo Z.H."/>
            <person name="Li M."/>
        </authorList>
    </citation>
    <scope>NUCLEOTIDE SEQUENCE [LARGE SCALE GENOMIC DNA]</scope>
    <source>
        <strain evidence="2">SpSt-186</strain>
    </source>
</reference>
<sequence length="192" mass="20799">MNAAGVRTRRPVSGELGVTLVELLVVVVLIGIVAFIGATQLGALLQKQKLVAAANDARSFLQDVPNQVAKIQAPVFVRLIPASGGQPAQLQMTRDSAGTQVLRTFSFPDVIVFDFSNVASYSCNWPQVSGVYTLRCDTLTRATHPLLLTQLQGTADLLLTHRNMVLGTLKPKYGFRLTVAPIWEARTAKVFP</sequence>
<keyword evidence="1" id="KW-0812">Transmembrane</keyword>